<feature type="repeat" description="ARM" evidence="1">
    <location>
        <begin position="328"/>
        <end position="371"/>
    </location>
</feature>
<dbReference type="Gene3D" id="1.25.10.10">
    <property type="entry name" value="Leucine-rich Repeat Variant"/>
    <property type="match status" value="1"/>
</dbReference>
<feature type="region of interest" description="Disordered" evidence="2">
    <location>
        <begin position="751"/>
        <end position="772"/>
    </location>
</feature>
<organism evidence="3 4">
    <name type="scientific">Macrostomum lignano</name>
    <dbReference type="NCBI Taxonomy" id="282301"/>
    <lineage>
        <taxon>Eukaryota</taxon>
        <taxon>Metazoa</taxon>
        <taxon>Spiralia</taxon>
        <taxon>Lophotrochozoa</taxon>
        <taxon>Platyhelminthes</taxon>
        <taxon>Rhabditophora</taxon>
        <taxon>Macrostomorpha</taxon>
        <taxon>Macrostomida</taxon>
        <taxon>Macrostomidae</taxon>
        <taxon>Macrostomum</taxon>
    </lineage>
</organism>
<reference evidence="3 4" key="1">
    <citation type="submission" date="2017-06" db="EMBL/GenBank/DDBJ databases">
        <title>A platform for efficient transgenesis in Macrostomum lignano, a flatworm model organism for stem cell research.</title>
        <authorList>
            <person name="Berezikov E."/>
        </authorList>
    </citation>
    <scope>NUCLEOTIDE SEQUENCE [LARGE SCALE GENOMIC DNA]</scope>
    <source>
        <strain evidence="3">DV1</strain>
        <tissue evidence="3">Whole organism</tissue>
    </source>
</reference>
<evidence type="ECO:0000313" key="4">
    <source>
        <dbReference type="Proteomes" id="UP000215902"/>
    </source>
</evidence>
<dbReference type="PROSITE" id="PS50176">
    <property type="entry name" value="ARM_REPEAT"/>
    <property type="match status" value="2"/>
</dbReference>
<evidence type="ECO:0008006" key="5">
    <source>
        <dbReference type="Google" id="ProtNLM"/>
    </source>
</evidence>
<dbReference type="SUPFAM" id="SSF48371">
    <property type="entry name" value="ARM repeat"/>
    <property type="match status" value="1"/>
</dbReference>
<dbReference type="InterPro" id="IPR013284">
    <property type="entry name" value="Beta-catenin"/>
</dbReference>
<dbReference type="AlphaFoldDB" id="A0A267DPN0"/>
<dbReference type="OrthoDB" id="195736at2759"/>
<gene>
    <name evidence="3" type="ORF">BOX15_Mlig011379g1</name>
</gene>
<dbReference type="Proteomes" id="UP000215902">
    <property type="component" value="Unassembled WGS sequence"/>
</dbReference>
<accession>A0A267DPN0</accession>
<dbReference type="CDD" id="cd21719">
    <property type="entry name" value="CTNNAbd_CTNNB1-like"/>
    <property type="match status" value="1"/>
</dbReference>
<dbReference type="PRINTS" id="PR01869">
    <property type="entry name" value="BCATNINFAMLY"/>
</dbReference>
<evidence type="ECO:0000313" key="3">
    <source>
        <dbReference type="EMBL" id="PAA51250.1"/>
    </source>
</evidence>
<proteinExistence type="predicted"/>
<name>A0A267DPN0_9PLAT</name>
<dbReference type="InterPro" id="IPR016024">
    <property type="entry name" value="ARM-type_fold"/>
</dbReference>
<evidence type="ECO:0000256" key="2">
    <source>
        <dbReference type="SAM" id="MobiDB-lite"/>
    </source>
</evidence>
<dbReference type="InterPro" id="IPR000225">
    <property type="entry name" value="Armadillo"/>
</dbReference>
<sequence length="772" mass="81492">VYSEAVSKMSTFRSSYREATTPTGASAAAGPVNFSASLDRQSVSMDTLNRQMHRGRAVRVRQALFPETVGAEAEQMAGLETLTRGRRRLPTSVQQLAEPAQILRTAVVNLINYQEDADVALHAAAELARLLGSSDPVTCQRAASLTLQLSKKQACRLAFAVQVDLIEALLIVVQTAQSVEALRFAVGALCHICQAEQGCATVYQCGRVRAVPELLRLLGSTDVRTRNYALTCLHHLLVHLEEVRNEARMASGAQVLSELLLSIVSTSWQQASVSSPPPPMSPPLSAASTGSGSEAQQQQQKLMAVCIDSLQLLAFANQESKLVLLSCGAVDQLVNLLLTSRYEKLLFSTSRLLKVLSVEPSCKSAILAAGGMTALGRHLKSTGSERLVMNVLWTIRNLSDQAFTLNQPLDQLLVDLIGLLASPDIDCVTCAAGILCNLTCRNRRNKFVVTSSGGAGALSQTLLAAQDREEIAEPLMCALRHITHDHEQACAAADAVLSHGLACTLGELLHRAAVVADATTVGVGVSVANDEPGGPAASRPLVKAALGLCRNLSLHAAGRAALHAESVPAAASAIAAATLARGIDALLDDAGSIASAGGADDGVRAEEVLEAALACLHSLAGEGDGETDPIEARRQRDAVAAAVRSRPGLPDSVAELAAGGVVGSSCVGPAGDLLERLATANAATGSTSATLQRRPAVELTDEQQQQRHLSDRSSVLDVPDVSVRPYRYDPERSGATLPVNYAAQLPPSYHTYQQEQQLQPEPPQHWYSTAKI</sequence>
<comment type="caution">
    <text evidence="3">The sequence shown here is derived from an EMBL/GenBank/DDBJ whole genome shotgun (WGS) entry which is preliminary data.</text>
</comment>
<dbReference type="SMART" id="SM00185">
    <property type="entry name" value="ARM"/>
    <property type="match status" value="7"/>
</dbReference>
<feature type="repeat" description="ARM" evidence="1">
    <location>
        <begin position="411"/>
        <end position="453"/>
    </location>
</feature>
<feature type="non-terminal residue" evidence="3">
    <location>
        <position position="1"/>
    </location>
</feature>
<dbReference type="PANTHER" id="PTHR45976">
    <property type="entry name" value="ARMADILLO SEGMENT POLARITY PROTEIN"/>
    <property type="match status" value="1"/>
</dbReference>
<feature type="region of interest" description="Disordered" evidence="2">
    <location>
        <begin position="682"/>
        <end position="716"/>
    </location>
</feature>
<dbReference type="InterPro" id="IPR011989">
    <property type="entry name" value="ARM-like"/>
</dbReference>
<dbReference type="EMBL" id="NIVC01003476">
    <property type="protein sequence ID" value="PAA51250.1"/>
    <property type="molecule type" value="Genomic_DNA"/>
</dbReference>
<keyword evidence="4" id="KW-1185">Reference proteome</keyword>
<evidence type="ECO:0000256" key="1">
    <source>
        <dbReference type="PROSITE-ProRule" id="PRU00259"/>
    </source>
</evidence>
<dbReference type="STRING" id="282301.A0A267DPN0"/>
<dbReference type="GO" id="GO:0007155">
    <property type="term" value="P:cell adhesion"/>
    <property type="evidence" value="ECO:0007669"/>
    <property type="project" value="InterPro"/>
</dbReference>
<feature type="region of interest" description="Disordered" evidence="2">
    <location>
        <begin position="272"/>
        <end position="292"/>
    </location>
</feature>
<dbReference type="Pfam" id="PF00514">
    <property type="entry name" value="Arm"/>
    <property type="match status" value="1"/>
</dbReference>
<protein>
    <recommendedName>
        <fullName evidence="5">Armadillo segment polarity protein</fullName>
    </recommendedName>
</protein>
<dbReference type="GO" id="GO:0045296">
    <property type="term" value="F:cadherin binding"/>
    <property type="evidence" value="ECO:0007669"/>
    <property type="project" value="InterPro"/>
</dbReference>